<dbReference type="RefSeq" id="WP_377506328.1">
    <property type="nucleotide sequence ID" value="NZ_JBHULU010000013.1"/>
</dbReference>
<dbReference type="EMBL" id="JBHULU010000013">
    <property type="protein sequence ID" value="MFD2514208.1"/>
    <property type="molecule type" value="Genomic_DNA"/>
</dbReference>
<keyword evidence="2" id="KW-1185">Reference proteome</keyword>
<accession>A0ABW5ILJ9</accession>
<gene>
    <name evidence="1" type="ORF">ACFSRY_10045</name>
</gene>
<comment type="caution">
    <text evidence="1">The sequence shown here is derived from an EMBL/GenBank/DDBJ whole genome shotgun (WGS) entry which is preliminary data.</text>
</comment>
<organism evidence="1 2">
    <name type="scientific">Pontibacter locisalis</name>
    <dbReference type="NCBI Taxonomy" id="1719035"/>
    <lineage>
        <taxon>Bacteria</taxon>
        <taxon>Pseudomonadati</taxon>
        <taxon>Bacteroidota</taxon>
        <taxon>Cytophagia</taxon>
        <taxon>Cytophagales</taxon>
        <taxon>Hymenobacteraceae</taxon>
        <taxon>Pontibacter</taxon>
    </lineage>
</organism>
<protein>
    <submittedName>
        <fullName evidence="1">Uncharacterized protein</fullName>
    </submittedName>
</protein>
<evidence type="ECO:0000313" key="2">
    <source>
        <dbReference type="Proteomes" id="UP001597544"/>
    </source>
</evidence>
<proteinExistence type="predicted"/>
<reference evidence="2" key="1">
    <citation type="journal article" date="2019" name="Int. J. Syst. Evol. Microbiol.">
        <title>The Global Catalogue of Microorganisms (GCM) 10K type strain sequencing project: providing services to taxonomists for standard genome sequencing and annotation.</title>
        <authorList>
            <consortium name="The Broad Institute Genomics Platform"/>
            <consortium name="The Broad Institute Genome Sequencing Center for Infectious Disease"/>
            <person name="Wu L."/>
            <person name="Ma J."/>
        </authorList>
    </citation>
    <scope>NUCLEOTIDE SEQUENCE [LARGE SCALE GENOMIC DNA]</scope>
    <source>
        <strain evidence="2">KCTC 42498</strain>
    </source>
</reference>
<name>A0ABW5ILJ9_9BACT</name>
<sequence length="136" mass="16125">MDSKLTHDTTKAIMNCATRFDGYAYFETVKKPGIEAPAYLIEAQRYFNSTSELFGSSSKNMLVNFFLHRQFHHWGWLPDAYSDEWYYMVYLYLHTYRLPTPEKYRINSMAKEWEHCPQGSAEAAAADIRKMLMQRR</sequence>
<dbReference type="Proteomes" id="UP001597544">
    <property type="component" value="Unassembled WGS sequence"/>
</dbReference>
<evidence type="ECO:0000313" key="1">
    <source>
        <dbReference type="EMBL" id="MFD2514208.1"/>
    </source>
</evidence>